<dbReference type="PANTHER" id="PTHR43649:SF11">
    <property type="entry name" value="ABC TRANSPORTER SUBSTRATE-BINDING PROTEIN YESO-RELATED"/>
    <property type="match status" value="1"/>
</dbReference>
<evidence type="ECO:0000313" key="4">
    <source>
        <dbReference type="EMBL" id="RRR24092.1"/>
    </source>
</evidence>
<evidence type="ECO:0000313" key="3">
    <source>
        <dbReference type="EMBL" id="AXK46352.1"/>
    </source>
</evidence>
<reference evidence="4 6" key="2">
    <citation type="submission" date="2018-08" db="EMBL/GenBank/DDBJ databases">
        <title>Brachybacterium saurashtrense DSM 23186.</title>
        <authorList>
            <person name="Li Y."/>
        </authorList>
    </citation>
    <scope>NUCLEOTIDE SEQUENCE [LARGE SCALE GENOMIC DNA]</scope>
    <source>
        <strain evidence="4 6">DSM 23186</strain>
    </source>
</reference>
<sequence length="436" mass="45678">MYTRRSALALGLAVPGLAGLAACGPNASGGSSSGGEEGSADSGSLRLAWWGNPTRNENTENVVAAYGDVAPDVTISLEPGEWSGYWDKLATQTAGGDFPDIVQMDEKYLAEYGQRGALLDLAGAGLDTSEFAEGSVEVGELPEVGLAAINAGLNSFCFLINPEVFDEAGVDIPDDTTWTWDDLIDTAVQISESTPDGTYGMTQMSTVQGLFQVYVRQAGQDQYKDGAAGFDAATATEWFEWGKRIQESGAGPDASTSVEDASQSMDQSLFATGKVAMTVAWSNQVVAHDGLVPEGVTVLRPPSMTGSASDAQLWYKASMYWAVSANSANPEAAVAFVDFLVNSPEAGKILSVERGVPGNLSVREAIVPDLDEANTKAVDFLNAIESELGPAPEITPQGGGEFESILTRAGEDMLFGNVTPEEAGQRLLDELGAALS</sequence>
<evidence type="ECO:0000256" key="1">
    <source>
        <dbReference type="SAM" id="MobiDB-lite"/>
    </source>
</evidence>
<evidence type="ECO:0000256" key="2">
    <source>
        <dbReference type="SAM" id="SignalP"/>
    </source>
</evidence>
<dbReference type="RefSeq" id="WP_115414102.1">
    <property type="nucleotide sequence ID" value="NZ_CP031356.1"/>
</dbReference>
<dbReference type="KEGG" id="bsau:DWV08_12520"/>
<reference evidence="3 5" key="1">
    <citation type="submission" date="2018-07" db="EMBL/GenBank/DDBJ databases">
        <title>Brachybacterium saurashtrense DSM 23186 genome sequence.</title>
        <authorList>
            <person name="Guo L."/>
        </authorList>
    </citation>
    <scope>NUCLEOTIDE SEQUENCE [LARGE SCALE GENOMIC DNA]</scope>
    <source>
        <strain evidence="3 5">DSM 23186</strain>
    </source>
</reference>
<evidence type="ECO:0000313" key="5">
    <source>
        <dbReference type="Proteomes" id="UP000254236"/>
    </source>
</evidence>
<accession>A0A345YR00</accession>
<dbReference type="InterPro" id="IPR006059">
    <property type="entry name" value="SBP"/>
</dbReference>
<protein>
    <submittedName>
        <fullName evidence="4">Extracellular solute-binding protein</fullName>
    </submittedName>
</protein>
<keyword evidence="5" id="KW-1185">Reference proteome</keyword>
<dbReference type="AlphaFoldDB" id="A0A345YR00"/>
<proteinExistence type="predicted"/>
<name>A0A345YR00_9MICO</name>
<feature type="signal peptide" evidence="2">
    <location>
        <begin position="1"/>
        <end position="27"/>
    </location>
</feature>
<dbReference type="EMBL" id="CP031356">
    <property type="protein sequence ID" value="AXK46352.1"/>
    <property type="molecule type" value="Genomic_DNA"/>
</dbReference>
<feature type="region of interest" description="Disordered" evidence="1">
    <location>
        <begin position="26"/>
        <end position="45"/>
    </location>
</feature>
<dbReference type="PROSITE" id="PS51257">
    <property type="entry name" value="PROKAR_LIPOPROTEIN"/>
    <property type="match status" value="1"/>
</dbReference>
<dbReference type="EMBL" id="QSWH01000002">
    <property type="protein sequence ID" value="RRR24092.1"/>
    <property type="molecule type" value="Genomic_DNA"/>
</dbReference>
<feature type="chain" id="PRO_5044584644" evidence="2">
    <location>
        <begin position="28"/>
        <end position="436"/>
    </location>
</feature>
<dbReference type="OrthoDB" id="7918484at2"/>
<dbReference type="InterPro" id="IPR050490">
    <property type="entry name" value="Bact_solute-bd_prot1"/>
</dbReference>
<dbReference type="Proteomes" id="UP000254236">
    <property type="component" value="Chromosome"/>
</dbReference>
<dbReference type="PANTHER" id="PTHR43649">
    <property type="entry name" value="ARABINOSE-BINDING PROTEIN-RELATED"/>
    <property type="match status" value="1"/>
</dbReference>
<dbReference type="SUPFAM" id="SSF53850">
    <property type="entry name" value="Periplasmic binding protein-like II"/>
    <property type="match status" value="1"/>
</dbReference>
<organism evidence="4 6">
    <name type="scientific">Brachybacterium saurashtrense</name>
    <dbReference type="NCBI Taxonomy" id="556288"/>
    <lineage>
        <taxon>Bacteria</taxon>
        <taxon>Bacillati</taxon>
        <taxon>Actinomycetota</taxon>
        <taxon>Actinomycetes</taxon>
        <taxon>Micrococcales</taxon>
        <taxon>Dermabacteraceae</taxon>
        <taxon>Brachybacterium</taxon>
    </lineage>
</organism>
<gene>
    <name evidence="3" type="ORF">DWV08_12520</name>
    <name evidence="4" type="ORF">DXU92_04270</name>
</gene>
<keyword evidence="2" id="KW-0732">Signal</keyword>
<dbReference type="Gene3D" id="3.40.190.10">
    <property type="entry name" value="Periplasmic binding protein-like II"/>
    <property type="match status" value="2"/>
</dbReference>
<dbReference type="Pfam" id="PF01547">
    <property type="entry name" value="SBP_bac_1"/>
    <property type="match status" value="1"/>
</dbReference>
<evidence type="ECO:0000313" key="6">
    <source>
        <dbReference type="Proteomes" id="UP000282185"/>
    </source>
</evidence>
<dbReference type="Proteomes" id="UP000282185">
    <property type="component" value="Unassembled WGS sequence"/>
</dbReference>